<sequence>MFKPSWVISKLLLNQTLLYQIRLSPALVCPSKRKKEALKKVRSGIQADNAKLQTSISSKIEKLQADLAIKNVLMDKLSIKTEKEKVVSTHLSHANKEIEDLKSEKAIIKRCVADVNAHMHNLIKTRDSLLTVSVRQHLAQKLKPIFSMLDRI</sequence>
<organism evidence="1 2">
    <name type="scientific">Lactuca saligna</name>
    <name type="common">Willowleaf lettuce</name>
    <dbReference type="NCBI Taxonomy" id="75948"/>
    <lineage>
        <taxon>Eukaryota</taxon>
        <taxon>Viridiplantae</taxon>
        <taxon>Streptophyta</taxon>
        <taxon>Embryophyta</taxon>
        <taxon>Tracheophyta</taxon>
        <taxon>Spermatophyta</taxon>
        <taxon>Magnoliopsida</taxon>
        <taxon>eudicotyledons</taxon>
        <taxon>Gunneridae</taxon>
        <taxon>Pentapetalae</taxon>
        <taxon>asterids</taxon>
        <taxon>campanulids</taxon>
        <taxon>Asterales</taxon>
        <taxon>Asteraceae</taxon>
        <taxon>Cichorioideae</taxon>
        <taxon>Cichorieae</taxon>
        <taxon>Lactucinae</taxon>
        <taxon>Lactuca</taxon>
    </lineage>
</organism>
<dbReference type="AlphaFoldDB" id="A0AA35VHL2"/>
<protein>
    <submittedName>
        <fullName evidence="1">Uncharacterized protein</fullName>
    </submittedName>
</protein>
<evidence type="ECO:0000313" key="2">
    <source>
        <dbReference type="Proteomes" id="UP001177003"/>
    </source>
</evidence>
<reference evidence="1" key="1">
    <citation type="submission" date="2023-04" db="EMBL/GenBank/DDBJ databases">
        <authorList>
            <person name="Vijverberg K."/>
            <person name="Xiong W."/>
            <person name="Schranz E."/>
        </authorList>
    </citation>
    <scope>NUCLEOTIDE SEQUENCE</scope>
</reference>
<proteinExistence type="predicted"/>
<keyword evidence="2" id="KW-1185">Reference proteome</keyword>
<evidence type="ECO:0000313" key="1">
    <source>
        <dbReference type="EMBL" id="CAI9266380.1"/>
    </source>
</evidence>
<name>A0AA35VHL2_LACSI</name>
<dbReference type="Proteomes" id="UP001177003">
    <property type="component" value="Chromosome 1"/>
</dbReference>
<gene>
    <name evidence="1" type="ORF">LSALG_LOCUS6942</name>
</gene>
<dbReference type="EMBL" id="OX465077">
    <property type="protein sequence ID" value="CAI9266380.1"/>
    <property type="molecule type" value="Genomic_DNA"/>
</dbReference>
<accession>A0AA35VHL2</accession>